<dbReference type="GO" id="GO:0016020">
    <property type="term" value="C:membrane"/>
    <property type="evidence" value="ECO:0007669"/>
    <property type="project" value="UniProtKB-SubCell"/>
</dbReference>
<dbReference type="Proteomes" id="UP001161017">
    <property type="component" value="Unassembled WGS sequence"/>
</dbReference>
<reference evidence="6" key="1">
    <citation type="journal article" date="2023" name="Genome Biol. Evol.">
        <title>First Whole Genome Sequence and Flow Cytometry Genome Size Data for the Lichen-Forming Fungus Ramalina farinacea (Ascomycota).</title>
        <authorList>
            <person name="Llewellyn T."/>
            <person name="Mian S."/>
            <person name="Hill R."/>
            <person name="Leitch I.J."/>
            <person name="Gaya E."/>
        </authorList>
    </citation>
    <scope>NUCLEOTIDE SEQUENCE</scope>
    <source>
        <strain evidence="6">LIQ254RAFAR</strain>
    </source>
</reference>
<dbReference type="EMBL" id="JAPUFD010000010">
    <property type="protein sequence ID" value="MDI1489947.1"/>
    <property type="molecule type" value="Genomic_DNA"/>
</dbReference>
<comment type="subcellular location">
    <subcellularLocation>
        <location evidence="1">Membrane</location>
        <topology evidence="1">Multi-pass membrane protein</topology>
    </subcellularLocation>
</comment>
<feature type="transmembrane region" description="Helical" evidence="5">
    <location>
        <begin position="437"/>
        <end position="459"/>
    </location>
</feature>
<evidence type="ECO:0000313" key="6">
    <source>
        <dbReference type="EMBL" id="MDI1489947.1"/>
    </source>
</evidence>
<sequence>MYDYYDRPPIAEDFKNVKSHQWPLTSPHFDAKCMNAGRIRRFVGEMIPFGDKEVLDFFRVADGHGGLLSNFLTQTSSLVSIAPSVYHANLVDKRSFLKSDAKLPETVHYSVPLRKGAFLELMDHAAVPPNFLDALVNNNGVYASYNAFTPAAIDGCLETRRILIKLPNAAPLWSAILYQYDERSATTTTLIIGSHLDWIENALCNAFLGSAITNQHDDPFDILAIIFAEFSEIIELKRLAVDHEVLEAEDRTGLTTLRRRKSRKPEILDTQSTLYLHRVSGHIHFVERASSFQNECLEFLLQQHEKLNQKRLRRHLDSDHHDDIAMAAERARYSMELSASYARTRSRQLLELIYRIEMQVKTVDNQIAQGDARANLAIAEQSRRIAEDTKRDSLAMKSIAALTMVFLPGTFVATIFSMTFFQVEQDDKHALKVSPNWWLYVVVTVPLTVAVLMAWIIWLRRKVRSKVKPLMVNDSENQVSK</sequence>
<comment type="caution">
    <text evidence="6">The sequence shown here is derived from an EMBL/GenBank/DDBJ whole genome shotgun (WGS) entry which is preliminary data.</text>
</comment>
<evidence type="ECO:0000256" key="2">
    <source>
        <dbReference type="ARBA" id="ARBA00022692"/>
    </source>
</evidence>
<dbReference type="Gene3D" id="1.20.58.340">
    <property type="entry name" value="Magnesium transport protein CorA, transmembrane region"/>
    <property type="match status" value="1"/>
</dbReference>
<evidence type="ECO:0000256" key="1">
    <source>
        <dbReference type="ARBA" id="ARBA00004141"/>
    </source>
</evidence>
<keyword evidence="2 5" id="KW-0812">Transmembrane</keyword>
<keyword evidence="4 5" id="KW-0472">Membrane</keyword>
<dbReference type="SUPFAM" id="SSF144083">
    <property type="entry name" value="Magnesium transport protein CorA, transmembrane region"/>
    <property type="match status" value="1"/>
</dbReference>
<name>A0AA43TZ77_9LECA</name>
<accession>A0AA43TZ77</accession>
<gene>
    <name evidence="6" type="ORF">OHK93_001146</name>
</gene>
<evidence type="ECO:0000256" key="4">
    <source>
        <dbReference type="ARBA" id="ARBA00023136"/>
    </source>
</evidence>
<feature type="transmembrane region" description="Helical" evidence="5">
    <location>
        <begin position="399"/>
        <end position="421"/>
    </location>
</feature>
<dbReference type="AlphaFoldDB" id="A0AA43TZ77"/>
<dbReference type="InterPro" id="IPR045863">
    <property type="entry name" value="CorA_TM1_TM2"/>
</dbReference>
<proteinExistence type="predicted"/>
<organism evidence="6 7">
    <name type="scientific">Ramalina farinacea</name>
    <dbReference type="NCBI Taxonomy" id="258253"/>
    <lineage>
        <taxon>Eukaryota</taxon>
        <taxon>Fungi</taxon>
        <taxon>Dikarya</taxon>
        <taxon>Ascomycota</taxon>
        <taxon>Pezizomycotina</taxon>
        <taxon>Lecanoromycetes</taxon>
        <taxon>OSLEUM clade</taxon>
        <taxon>Lecanoromycetidae</taxon>
        <taxon>Lecanorales</taxon>
        <taxon>Lecanorineae</taxon>
        <taxon>Ramalinaceae</taxon>
        <taxon>Ramalina</taxon>
    </lineage>
</organism>
<keyword evidence="7" id="KW-1185">Reference proteome</keyword>
<evidence type="ECO:0000256" key="3">
    <source>
        <dbReference type="ARBA" id="ARBA00022989"/>
    </source>
</evidence>
<protein>
    <submittedName>
        <fullName evidence="6">Uncharacterized protein</fullName>
    </submittedName>
</protein>
<keyword evidence="3 5" id="KW-1133">Transmembrane helix</keyword>
<evidence type="ECO:0000256" key="5">
    <source>
        <dbReference type="SAM" id="Phobius"/>
    </source>
</evidence>
<evidence type="ECO:0000313" key="7">
    <source>
        <dbReference type="Proteomes" id="UP001161017"/>
    </source>
</evidence>